<feature type="region of interest" description="Disordered" evidence="1">
    <location>
        <begin position="73"/>
        <end position="99"/>
    </location>
</feature>
<dbReference type="eggNOG" id="ENOG503469A">
    <property type="taxonomic scope" value="Bacteria"/>
</dbReference>
<feature type="compositionally biased region" description="Gly residues" evidence="1">
    <location>
        <begin position="18"/>
        <end position="29"/>
    </location>
</feature>
<dbReference type="KEGG" id="sclf:BB341_29850"/>
<evidence type="ECO:0000256" key="1">
    <source>
        <dbReference type="SAM" id="MobiDB-lite"/>
    </source>
</evidence>
<dbReference type="AlphaFoldDB" id="D5SL47"/>
<evidence type="ECO:0000313" key="3">
    <source>
        <dbReference type="Proteomes" id="UP000002357"/>
    </source>
</evidence>
<feature type="compositionally biased region" description="Low complexity" evidence="1">
    <location>
        <begin position="88"/>
        <end position="98"/>
    </location>
</feature>
<dbReference type="Proteomes" id="UP000002357">
    <property type="component" value="Plasmid pSCL4"/>
</dbReference>
<name>D5SL47_STRCL</name>
<keyword evidence="3" id="KW-1185">Reference proteome</keyword>
<feature type="compositionally biased region" description="Basic and acidic residues" evidence="1">
    <location>
        <begin position="1"/>
        <end position="13"/>
    </location>
</feature>
<geneLocation type="plasmid" evidence="2 3">
    <name>pSCL4</name>
</geneLocation>
<feature type="region of interest" description="Disordered" evidence="1">
    <location>
        <begin position="182"/>
        <end position="201"/>
    </location>
</feature>
<dbReference type="OrthoDB" id="7949713at2"/>
<protein>
    <submittedName>
        <fullName evidence="2">Uncharacterized protein</fullName>
    </submittedName>
</protein>
<organism evidence="2 3">
    <name type="scientific">Streptomyces clavuligerus</name>
    <dbReference type="NCBI Taxonomy" id="1901"/>
    <lineage>
        <taxon>Bacteria</taxon>
        <taxon>Bacillati</taxon>
        <taxon>Actinomycetota</taxon>
        <taxon>Actinomycetes</taxon>
        <taxon>Kitasatosporales</taxon>
        <taxon>Streptomycetaceae</taxon>
        <taxon>Streptomyces</taxon>
    </lineage>
</organism>
<feature type="region of interest" description="Disordered" evidence="1">
    <location>
        <begin position="1"/>
        <end position="29"/>
    </location>
</feature>
<reference evidence="2 3" key="1">
    <citation type="journal article" date="2010" name="Genome Biol. Evol.">
        <title>The sequence of a 1.8-mb bacterial linear plasmid reveals a rich evolutionary reservoir of secondary metabolic pathways.</title>
        <authorList>
            <person name="Medema M.H."/>
            <person name="Trefzer A."/>
            <person name="Kovalchuk A."/>
            <person name="van den Berg M."/>
            <person name="Mueller U."/>
            <person name="Heijne W."/>
            <person name="Wu L."/>
            <person name="Alam M.T."/>
            <person name="Ronning C.M."/>
            <person name="Nierman W.C."/>
            <person name="Bovenberg R.A.L."/>
            <person name="Breitling R."/>
            <person name="Takano E."/>
        </authorList>
    </citation>
    <scope>NUCLEOTIDE SEQUENCE [LARGE SCALE GENOMIC DNA]</scope>
    <source>
        <strain evidence="3">ATCC 27064 / DSM 738 / JCM 4710 / NBRC 13307 / NCIMB 12785 / NRRL 3585 / VKM Ac-602</strain>
        <plasmid evidence="2">pSCL4</plasmid>
    </source>
</reference>
<dbReference type="PROSITE" id="PS51257">
    <property type="entry name" value="PROKAR_LIPOPROTEIN"/>
    <property type="match status" value="1"/>
</dbReference>
<dbReference type="RefSeq" id="WP_003963500.1">
    <property type="nucleotide sequence ID" value="NZ_WKJX01000742.1"/>
</dbReference>
<accession>D5SL47</accession>
<sequence>MVRTTVRNDRNDRNGSGTDRGNGSGSGQGLTGCGNGGGCGNGRALPGRGRAVRGAAAALFLALAVAGCGGDGEGDGKKVARVQQGNGSSASASPSAPADRADQLVAFTRCMRENGIDMPDPAPGEENIQLPAGTKGDAGTQKALATCQRHLGSGTGAKDVTDGAVHDRAVELAKCLREKGVNVADPKPGEPLQLTGGGNDPKVRAAITECRAARGANTSPSGE</sequence>
<keyword evidence="2" id="KW-0614">Plasmid</keyword>
<proteinExistence type="predicted"/>
<dbReference type="EMBL" id="CM000914">
    <property type="protein sequence ID" value="EFG04640.2"/>
    <property type="molecule type" value="Genomic_DNA"/>
</dbReference>
<gene>
    <name evidence="2" type="ORF">SCLAV_p1154</name>
</gene>
<evidence type="ECO:0000313" key="2">
    <source>
        <dbReference type="EMBL" id="EFG04640.2"/>
    </source>
</evidence>